<comment type="caution">
    <text evidence="1">The sequence shown here is derived from an EMBL/GenBank/DDBJ whole genome shotgun (WGS) entry which is preliminary data.</text>
</comment>
<dbReference type="Gene3D" id="3.40.630.30">
    <property type="match status" value="1"/>
</dbReference>
<dbReference type="GO" id="GO:0016755">
    <property type="term" value="F:aminoacyltransferase activity"/>
    <property type="evidence" value="ECO:0007669"/>
    <property type="project" value="InterPro"/>
</dbReference>
<gene>
    <name evidence="1" type="ORF">MAE02_63740</name>
</gene>
<evidence type="ECO:0008006" key="3">
    <source>
        <dbReference type="Google" id="ProtNLM"/>
    </source>
</evidence>
<protein>
    <recommendedName>
        <fullName evidence="3">BioF2-like acetyltransferase domain-containing protein</fullName>
    </recommendedName>
</protein>
<evidence type="ECO:0000313" key="2">
    <source>
        <dbReference type="Proteomes" id="UP000321085"/>
    </source>
</evidence>
<dbReference type="InterPro" id="IPR016181">
    <property type="entry name" value="Acyl_CoA_acyltransferase"/>
</dbReference>
<sequence>MCAEAAVKQHPKELDKRATWDTFIETKTDTGFRQSSWYTALKVARGWEHFGTVLRDKDTIVGGAMVLARSFAPDKRYYYIPDGPVFLEEDSLAEQEQVFRAVMAFIERKRQTEQQVVSHLCINPRWQQVPSFIKGFQESSHYYGSPRDTLCVALNASEGAILAQMKPKAGTTLALLSDTACWLSRTSHSKASTTS</sequence>
<dbReference type="PROSITE" id="PS51191">
    <property type="entry name" value="FEMABX"/>
    <property type="match status" value="1"/>
</dbReference>
<dbReference type="InterPro" id="IPR003447">
    <property type="entry name" value="FEMABX"/>
</dbReference>
<dbReference type="AlphaFoldDB" id="A0A512C385"/>
<dbReference type="EMBL" id="BJYU01000226">
    <property type="protein sequence ID" value="GEO18678.1"/>
    <property type="molecule type" value="Genomic_DNA"/>
</dbReference>
<reference evidence="1 2" key="1">
    <citation type="submission" date="2019-07" db="EMBL/GenBank/DDBJ databases">
        <title>Whole genome shotgun sequence of Microvirga aerophila NBRC 106136.</title>
        <authorList>
            <person name="Hosoyama A."/>
            <person name="Uohara A."/>
            <person name="Ohji S."/>
            <person name="Ichikawa N."/>
        </authorList>
    </citation>
    <scope>NUCLEOTIDE SEQUENCE [LARGE SCALE GENOMIC DNA]</scope>
    <source>
        <strain evidence="1 2">NBRC 106136</strain>
    </source>
</reference>
<keyword evidence="2" id="KW-1185">Reference proteome</keyword>
<accession>A0A512C385</accession>
<name>A0A512C385_9HYPH</name>
<dbReference type="Proteomes" id="UP000321085">
    <property type="component" value="Unassembled WGS sequence"/>
</dbReference>
<dbReference type="SUPFAM" id="SSF55729">
    <property type="entry name" value="Acyl-CoA N-acyltransferases (Nat)"/>
    <property type="match status" value="1"/>
</dbReference>
<evidence type="ECO:0000313" key="1">
    <source>
        <dbReference type="EMBL" id="GEO18678.1"/>
    </source>
</evidence>
<dbReference type="RefSeq" id="WP_114189338.1">
    <property type="nucleotide sequence ID" value="NZ_BJYU01000226.1"/>
</dbReference>
<dbReference type="OrthoDB" id="9773932at2"/>
<organism evidence="1 2">
    <name type="scientific">Microvirga aerophila</name>
    <dbReference type="NCBI Taxonomy" id="670291"/>
    <lineage>
        <taxon>Bacteria</taxon>
        <taxon>Pseudomonadati</taxon>
        <taxon>Pseudomonadota</taxon>
        <taxon>Alphaproteobacteria</taxon>
        <taxon>Hyphomicrobiales</taxon>
        <taxon>Methylobacteriaceae</taxon>
        <taxon>Microvirga</taxon>
    </lineage>
</organism>
<dbReference type="GO" id="GO:0044038">
    <property type="term" value="P:cell wall macromolecule biosynthetic process"/>
    <property type="evidence" value="ECO:0007669"/>
    <property type="project" value="InterPro"/>
</dbReference>
<proteinExistence type="predicted"/>